<dbReference type="Proteomes" id="UP000269352">
    <property type="component" value="Unassembled WGS sequence"/>
</dbReference>
<feature type="compositionally biased region" description="Low complexity" evidence="5">
    <location>
        <begin position="1646"/>
        <end position="1658"/>
    </location>
</feature>
<feature type="region of interest" description="Disordered" evidence="5">
    <location>
        <begin position="1640"/>
        <end position="1684"/>
    </location>
</feature>
<evidence type="ECO:0000313" key="8">
    <source>
        <dbReference type="Proteomes" id="UP000269352"/>
    </source>
</evidence>
<feature type="non-terminal residue" evidence="7">
    <location>
        <position position="1"/>
    </location>
</feature>
<evidence type="ECO:0000256" key="1">
    <source>
        <dbReference type="ARBA" id="ARBA00004613"/>
    </source>
</evidence>
<evidence type="ECO:0000256" key="4">
    <source>
        <dbReference type="ARBA" id="ARBA00022837"/>
    </source>
</evidence>
<keyword evidence="3" id="KW-0732">Signal</keyword>
<evidence type="ECO:0000259" key="6">
    <source>
        <dbReference type="PROSITE" id="PS50853"/>
    </source>
</evidence>
<dbReference type="PROSITE" id="PS50853">
    <property type="entry name" value="FN3"/>
    <property type="match status" value="2"/>
</dbReference>
<comment type="subcellular location">
    <subcellularLocation>
        <location evidence="1">Secreted</location>
    </subcellularLocation>
</comment>
<evidence type="ECO:0000256" key="5">
    <source>
        <dbReference type="SAM" id="MobiDB-lite"/>
    </source>
</evidence>
<feature type="domain" description="Fibronectin type-III" evidence="6">
    <location>
        <begin position="853"/>
        <end position="954"/>
    </location>
</feature>
<evidence type="ECO:0000256" key="2">
    <source>
        <dbReference type="ARBA" id="ARBA00022525"/>
    </source>
</evidence>
<dbReference type="Pfam" id="PF18884">
    <property type="entry name" value="TSP3_bac"/>
    <property type="match status" value="1"/>
</dbReference>
<keyword evidence="8" id="KW-1185">Reference proteome</keyword>
<accession>A0A388TD04</accession>
<comment type="caution">
    <text evidence="7">The sequence shown here is derived from an EMBL/GenBank/DDBJ whole genome shotgun (WGS) entry which is preliminary data.</text>
</comment>
<dbReference type="InterPro" id="IPR059100">
    <property type="entry name" value="TSP3_bac"/>
</dbReference>
<dbReference type="InterPro" id="IPR003961">
    <property type="entry name" value="FN3_dom"/>
</dbReference>
<organism evidence="7 8">
    <name type="scientific">Termititenax aidoneus</name>
    <dbReference type="NCBI Taxonomy" id="2218524"/>
    <lineage>
        <taxon>Bacteria</taxon>
        <taxon>Bacillati</taxon>
        <taxon>Candidatus Margulisiibacteriota</taxon>
        <taxon>Candidatus Termititenacia</taxon>
        <taxon>Candidatus Termititenacales</taxon>
        <taxon>Candidatus Termititenacaceae</taxon>
        <taxon>Candidatus Termititenax</taxon>
    </lineage>
</organism>
<dbReference type="SUPFAM" id="SSF49265">
    <property type="entry name" value="Fibronectin type III"/>
    <property type="match status" value="4"/>
</dbReference>
<keyword evidence="4" id="KW-0106">Calcium</keyword>
<dbReference type="InterPro" id="IPR013783">
    <property type="entry name" value="Ig-like_fold"/>
</dbReference>
<dbReference type="EMBL" id="BGZN01000082">
    <property type="protein sequence ID" value="GBR74771.1"/>
    <property type="molecule type" value="Genomic_DNA"/>
</dbReference>
<keyword evidence="2" id="KW-0964">Secreted</keyword>
<dbReference type="InterPro" id="IPR036116">
    <property type="entry name" value="FN3_sf"/>
</dbReference>
<feature type="non-terminal residue" evidence="7">
    <location>
        <position position="1684"/>
    </location>
</feature>
<proteinExistence type="predicted"/>
<reference evidence="7 8" key="1">
    <citation type="journal article" date="2019" name="ISME J.">
        <title>Genome analyses of uncultured TG2/ZB3 bacteria in 'Margulisbacteria' specifically attached to ectosymbiotic spirochetes of protists in the termite gut.</title>
        <authorList>
            <person name="Utami Y.D."/>
            <person name="Kuwahara H."/>
            <person name="Igai K."/>
            <person name="Murakami T."/>
            <person name="Sugaya K."/>
            <person name="Morikawa T."/>
            <person name="Nagura Y."/>
            <person name="Yuki M."/>
            <person name="Deevong P."/>
            <person name="Inoue T."/>
            <person name="Kihara K."/>
            <person name="Lo N."/>
            <person name="Yamada A."/>
            <person name="Ohkuma M."/>
            <person name="Hongoh Y."/>
        </authorList>
    </citation>
    <scope>NUCLEOTIDE SEQUENCE [LARGE SCALE GENOMIC DNA]</scope>
    <source>
        <strain evidence="7">NkOx7-01</strain>
    </source>
</reference>
<evidence type="ECO:0000313" key="7">
    <source>
        <dbReference type="EMBL" id="GBR74771.1"/>
    </source>
</evidence>
<protein>
    <recommendedName>
        <fullName evidence="6">Fibronectin type-III domain-containing protein</fullName>
    </recommendedName>
</protein>
<gene>
    <name evidence="7" type="ORF">NO1_1893</name>
</gene>
<name>A0A388TD04_TERA1</name>
<sequence>AARSFKLPFLSSSNKYYLRVQALDHAGNAGGWKTLLEYRFDNMPPEPPLAVDDGLWHNSSYVSAGSWAAASDSLSGIKGYWYYWGKALLPDAAVYQTGRDYSGLACGDGDGVYYLYARAEDNAGNLGDWRAVLTYRYDDTPPGNSVTNQNIPWTNAAQAPAFNWNAAPDGSGSGTAGYYIYWGKLADGQSTTPYITAASYTPLACASEGIYYLRIRPQDAAGNDGVWQTVAVYHYDASPPGSSPSFDDNSWTNVKKPDNFIWEEAQDGEGSGIDGYSYSWSTNGSNTVADGYRQGNTVTDRTYIFSTLAVSGIYHLRVRARDAAGNDGAWKTVYIYRYDGAAPGVSATNKIQNWTGIASAGAVTWSAAPDTGGSGVAGYYRYWGTDNNGKNLNDYKNGDTDTDRTYNPSSCLTSGVYYLRVAAVDNAGNAGDWQTVLTYKFDDTPPGGSPTSIQNMPWSNAAQAPAFSWSAAPDGSGSGTAGYYIYWGKLEDGQSAAPYVTAASYTPPACGSEGTYYLRIRPQDAAGNAGVWQTVAVYHYDASPPGSSPSFDDNNWTNVKKPEPFTWEEAADGSGSGIDGYSYNWSTNSENITASGYRQGNTLEARTYIFPTLASSGIYYLRVRARDAAGNDGAWKTVYVYRYDNAAPGLSPTDKLQSWTAVRGAGVVTWSAAPDTGGSGIAGYYRYWGQDNNGKNLNDYKNGDTDADRTYSPPPCSVSGIYYLRVAAVDNAGNAGDWQTVLTYQYDATPPVNSAENFIEYWSSNNNDRGMYSWVEPNDYPGSGVRGYNVYWGTNSVGTGADFSASNSYDPPACDSTATYYLRVQAVDNVGNAANWITVLTYIYSDNNVPGISPTFVQDAWTSANSRESLTWAAAPAGGYKVVKYYYYWGKNSVGSSTDYFKNGDTDLDRQTGLLHFSDGDGVYYYRVQAEDESGQKGDWTTVLIHQQDKTAPILTDEPLEEDWTGERKRAYFAWSEALDSSAGIAGYNVYWGGNSKGESVDFQIDTYFEPPELNTDGIYYLRVQPVDKAGNKGSFKTLLAYKLDITPPDFFDEPVIEPWTREAKRSTPFTWEEALDGVGLAAGSGVAAYNIYWGDDPDGSTVQLYRPAYNRTYTPPACKNGDPHYLRVQAVDNVGNVSEWRTVLVYNYDNLAPDISPTAVTENWTNIADRAPFTWEEASDGRGSGVNGYYVYWGRDFYGEDNSAAAYQAGNQTYNPPLITEGTGLYYLRVRAADNVGLAGEWTTVLTYYYDETLPYGAARIVDTVYPPYTNTVNVSLALTYGDAHSGVVSMNIDSGADWLGWEAAADLKTVLLSAGDGEKIVTVQYHDAAGNDSLFVTAAIILDTVTPGISATAVTESWTNTADREVFAWTPAEDHTLSGITGYYVYWGDAPDGVSDSYQSSANLSFDPPTVNIPGAYYLRTQAVSLADNYGDWTTVLTYQYAGQAPEPVSAAPAEIFTSLNTYEIFTWPDALDIDGDLDGYYICWTTSSSGESTANYQNSNSMALPEAAADGVYYLRVQPVDAYANAGAWRTVLVLVYDTLPPTGSLRINTTDTEYTSTANVYLHFQYGDLLSGVVSLNVQNGGVWQGWGSANAGENILLPLGDGEKTVTVQYRDAAGNLSAEYTASIILDTTLPSVDLPPDGPVVTTRPPTVQPDTDGDGYTDAEELKAGSDPSDPNSIPV</sequence>
<feature type="domain" description="Fibronectin type-III" evidence="6">
    <location>
        <begin position="344"/>
        <end position="447"/>
    </location>
</feature>
<evidence type="ECO:0000256" key="3">
    <source>
        <dbReference type="ARBA" id="ARBA00022729"/>
    </source>
</evidence>
<dbReference type="Gene3D" id="2.60.40.10">
    <property type="entry name" value="Immunoglobulins"/>
    <property type="match status" value="9"/>
</dbReference>